<feature type="domain" description="SH3b" evidence="1">
    <location>
        <begin position="30"/>
        <end position="102"/>
    </location>
</feature>
<dbReference type="PROSITE" id="PS51781">
    <property type="entry name" value="SH3B"/>
    <property type="match status" value="1"/>
</dbReference>
<dbReference type="EMBL" id="WBUI01000004">
    <property type="protein sequence ID" value="KAB2933989.1"/>
    <property type="molecule type" value="Genomic_DNA"/>
</dbReference>
<evidence type="ECO:0000313" key="3">
    <source>
        <dbReference type="Proteomes" id="UP000460298"/>
    </source>
</evidence>
<dbReference type="PROSITE" id="PS51257">
    <property type="entry name" value="PROKAR_LIPOPROTEIN"/>
    <property type="match status" value="1"/>
</dbReference>
<comment type="caution">
    <text evidence="2">The sequence shown here is derived from an EMBL/GenBank/DDBJ whole genome shotgun (WGS) entry which is preliminary data.</text>
</comment>
<proteinExistence type="predicted"/>
<dbReference type="Proteomes" id="UP000460298">
    <property type="component" value="Unassembled WGS sequence"/>
</dbReference>
<accession>A0A833LZM7</accession>
<dbReference type="InterPro" id="IPR003646">
    <property type="entry name" value="SH3-like_bac-type"/>
</dbReference>
<dbReference type="Pfam" id="PF08239">
    <property type="entry name" value="SH3_3"/>
    <property type="match status" value="1"/>
</dbReference>
<dbReference type="AlphaFoldDB" id="A0A833LZM7"/>
<dbReference type="Gene3D" id="2.30.30.40">
    <property type="entry name" value="SH3 Domains"/>
    <property type="match status" value="1"/>
</dbReference>
<organism evidence="2 3">
    <name type="scientific">Leptonema illini</name>
    <dbReference type="NCBI Taxonomy" id="183"/>
    <lineage>
        <taxon>Bacteria</taxon>
        <taxon>Pseudomonadati</taxon>
        <taxon>Spirochaetota</taxon>
        <taxon>Spirochaetia</taxon>
        <taxon>Leptospirales</taxon>
        <taxon>Leptospiraceae</taxon>
        <taxon>Leptonema</taxon>
    </lineage>
</organism>
<reference evidence="2 3" key="1">
    <citation type="submission" date="2019-10" db="EMBL/GenBank/DDBJ databases">
        <title>Extracellular Electron Transfer in a Candidatus Methanoperedens spp. Enrichment Culture.</title>
        <authorList>
            <person name="Berger S."/>
            <person name="Rangel Shaw D."/>
            <person name="Berben T."/>
            <person name="In 'T Zandt M."/>
            <person name="Frank J."/>
            <person name="Reimann J."/>
            <person name="Jetten M.S.M."/>
            <person name="Welte C.U."/>
        </authorList>
    </citation>
    <scope>NUCLEOTIDE SEQUENCE [LARGE SCALE GENOMIC DNA]</scope>
    <source>
        <strain evidence="2">SB12</strain>
    </source>
</reference>
<protein>
    <submittedName>
        <fullName evidence="2">SH3 domain-containing protein</fullName>
    </submittedName>
</protein>
<name>A0A833LZM7_9LEPT</name>
<evidence type="ECO:0000259" key="1">
    <source>
        <dbReference type="PROSITE" id="PS51781"/>
    </source>
</evidence>
<gene>
    <name evidence="2" type="ORF">F9K24_05850</name>
</gene>
<evidence type="ECO:0000313" key="2">
    <source>
        <dbReference type="EMBL" id="KAB2933989.1"/>
    </source>
</evidence>
<sequence>MLKCAGIERSLIVPVLLTLIFIVGCEPAARPKEYVSATELRLRAEPSQKGSTLEVLKFGAEVEVLSVSAESETINGITAPWKQVGYGDKEGWVFGGYLSASKPAASPAIRALLLQFPALTLSLHPTDSSWRIFAEDNDLYCTNQYAEGCSVDEVTQDGSLFRFRGSVVFAGEQPVNETWTCFFDPSAEPLFCKGGIDGSPVIK</sequence>